<dbReference type="Proteomes" id="UP000400849">
    <property type="component" value="Segment"/>
</dbReference>
<dbReference type="RefSeq" id="YP_010648716.1">
    <property type="nucleotide sequence ID" value="NC_070762.1"/>
</dbReference>
<accession>A0A5Q2F7R7</accession>
<organism evidence="1 2">
    <name type="scientific">Gordonia phage Sixama</name>
    <dbReference type="NCBI Taxonomy" id="2653271"/>
    <lineage>
        <taxon>Viruses</taxon>
        <taxon>Duplodnaviria</taxon>
        <taxon>Heunggongvirae</taxon>
        <taxon>Uroviricota</taxon>
        <taxon>Caudoviricetes</taxon>
        <taxon>Sixamavirus</taxon>
        <taxon>Sixamavirus sixama</taxon>
    </lineage>
</organism>
<gene>
    <name evidence="1" type="primary">7</name>
    <name evidence="1" type="ORF">SEA_SIXAMA_7</name>
</gene>
<sequence>MTSEQYDPAISASKRALDIMFSEGRVARSLSHIAEDATLIAAREALVPLRKIHRPIAVKRWGLGGPEVVCSSCLLTIAHGERFNDLWPCRSARFLYTDSEIEEHKKL</sequence>
<protein>
    <submittedName>
        <fullName evidence="1">Uncharacterized protein</fullName>
    </submittedName>
</protein>
<evidence type="ECO:0000313" key="2">
    <source>
        <dbReference type="Proteomes" id="UP000400849"/>
    </source>
</evidence>
<dbReference type="KEGG" id="vg:77924175"/>
<proteinExistence type="predicted"/>
<evidence type="ECO:0000313" key="1">
    <source>
        <dbReference type="EMBL" id="QGF20186.1"/>
    </source>
</evidence>
<name>A0A5Q2F7R7_9CAUD</name>
<reference evidence="1 2" key="1">
    <citation type="submission" date="2019-09" db="EMBL/GenBank/DDBJ databases">
        <authorList>
            <person name="Christie C.A."/>
            <person name="Diallo A.S."/>
            <person name="Dixon Z."/>
            <person name="McIntosh P.M."/>
            <person name="Murthy K.H."/>
            <person name="Rosen M.G."/>
            <person name="Simpson L.M."/>
            <person name="Koustas K."/>
            <person name="Fogarty M.P."/>
            <person name="Molloy S.D."/>
            <person name="Garlena R.A."/>
            <person name="Russell D.A."/>
            <person name="Pope W.H."/>
            <person name="Jacobs-Sera D."/>
            <person name="Hatfull G.F."/>
        </authorList>
    </citation>
    <scope>NUCLEOTIDE SEQUENCE [LARGE SCALE GENOMIC DNA]</scope>
</reference>
<dbReference type="EMBL" id="MN484601">
    <property type="protein sequence ID" value="QGF20186.1"/>
    <property type="molecule type" value="Genomic_DNA"/>
</dbReference>
<dbReference type="GeneID" id="77924175"/>
<keyword evidence="2" id="KW-1185">Reference proteome</keyword>